<evidence type="ECO:0000256" key="7">
    <source>
        <dbReference type="ARBA" id="ARBA00023317"/>
    </source>
</evidence>
<dbReference type="NCBIfam" id="TIGR03330">
    <property type="entry name" value="SAM_DCase_Bsu"/>
    <property type="match status" value="1"/>
</dbReference>
<evidence type="ECO:0000313" key="10">
    <source>
        <dbReference type="Proteomes" id="UP000605805"/>
    </source>
</evidence>
<keyword evidence="2 8" id="KW-0068">Autocatalytic cleavage</keyword>
<keyword evidence="3 8" id="KW-0620">Polyamine biosynthesis</keyword>
<dbReference type="InterPro" id="IPR003826">
    <property type="entry name" value="AdoMetDC_fam_prok"/>
</dbReference>
<comment type="caution">
    <text evidence="9">The sequence shown here is derived from an EMBL/GenBank/DDBJ whole genome shotgun (WGS) entry which is preliminary data.</text>
</comment>
<dbReference type="SUPFAM" id="SSF56276">
    <property type="entry name" value="S-adenosylmethionine decarboxylase"/>
    <property type="match status" value="1"/>
</dbReference>
<comment type="cofactor">
    <cofactor evidence="8">
        <name>pyruvate</name>
        <dbReference type="ChEBI" id="CHEBI:15361"/>
    </cofactor>
    <text evidence="8">Binds 1 pyruvoyl group covalently per subunit.</text>
</comment>
<keyword evidence="5 8" id="KW-0456">Lyase</keyword>
<feature type="modified residue" description="Pyruvic acid (Ser); by autocatalysis" evidence="8">
    <location>
        <position position="70"/>
    </location>
</feature>
<keyword evidence="1 8" id="KW-0210">Decarboxylase</keyword>
<comment type="catalytic activity">
    <reaction evidence="8">
        <text>S-adenosyl-L-methionine + H(+) = S-adenosyl 3-(methylsulfanyl)propylamine + CO2</text>
        <dbReference type="Rhea" id="RHEA:15981"/>
        <dbReference type="ChEBI" id="CHEBI:15378"/>
        <dbReference type="ChEBI" id="CHEBI:16526"/>
        <dbReference type="ChEBI" id="CHEBI:57443"/>
        <dbReference type="ChEBI" id="CHEBI:59789"/>
        <dbReference type="EC" id="4.1.1.50"/>
    </reaction>
</comment>
<protein>
    <recommendedName>
        <fullName evidence="8">S-adenosylmethionine decarboxylase proenzyme</fullName>
        <shortName evidence="8">AdoMetDC</shortName>
        <shortName evidence="8">SAMDC</shortName>
        <ecNumber evidence="8">4.1.1.50</ecNumber>
    </recommendedName>
    <component>
        <recommendedName>
            <fullName evidence="8">S-adenosylmethionine decarboxylase beta chain</fullName>
        </recommendedName>
    </component>
    <component>
        <recommendedName>
            <fullName evidence="8">S-adenosylmethionine decarboxylase alpha chain</fullName>
        </recommendedName>
    </component>
</protein>
<name>A0A833DUU6_9CREN</name>
<feature type="active site" description="Proton donor; for catalytic activity" evidence="8">
    <location>
        <position position="90"/>
    </location>
</feature>
<dbReference type="Pfam" id="PF02675">
    <property type="entry name" value="AdoMet_dc"/>
    <property type="match status" value="1"/>
</dbReference>
<comment type="subunit">
    <text evidence="8">Heterotetramer of two alpha and two beta chains arranged as a dimer of alpha/beta heterodimers.</text>
</comment>
<keyword evidence="8" id="KW-0745">Spermidine biosynthesis</keyword>
<dbReference type="GO" id="GO:0004014">
    <property type="term" value="F:adenosylmethionine decarboxylase activity"/>
    <property type="evidence" value="ECO:0007669"/>
    <property type="project" value="UniProtKB-UniRule"/>
</dbReference>
<proteinExistence type="inferred from homology"/>
<feature type="chain" id="PRO_5033189269" description="S-adenosylmethionine decarboxylase beta chain" evidence="8">
    <location>
        <begin position="1"/>
        <end position="69"/>
    </location>
</feature>
<evidence type="ECO:0000256" key="8">
    <source>
        <dbReference type="HAMAP-Rule" id="MF_00464"/>
    </source>
</evidence>
<keyword evidence="4 8" id="KW-0865">Zymogen</keyword>
<sequence>MVALTSRKVLVYGKHVVGNLYDCNDSKLSDVAFLLNVVRHAAREGNMTLLDVKTWKIGLGVSVVGIVLESHISIHTWPEYRFATVDVYSCGAHTNPEKAFEYIACSLEARRVEKRVMMRNYEE</sequence>
<evidence type="ECO:0000313" key="9">
    <source>
        <dbReference type="EMBL" id="HIP57219.1"/>
    </source>
</evidence>
<dbReference type="Proteomes" id="UP000605805">
    <property type="component" value="Unassembled WGS sequence"/>
</dbReference>
<evidence type="ECO:0000256" key="2">
    <source>
        <dbReference type="ARBA" id="ARBA00022813"/>
    </source>
</evidence>
<evidence type="ECO:0000256" key="4">
    <source>
        <dbReference type="ARBA" id="ARBA00023145"/>
    </source>
</evidence>
<keyword evidence="7 8" id="KW-0670">Pyruvate</keyword>
<keyword evidence="8" id="KW-0949">S-adenosyl-L-methionine</keyword>
<comment type="pathway">
    <text evidence="8">Amine and polyamine biosynthesis; S-adenosylmethioninamine biosynthesis; S-adenosylmethioninamine from S-adenosyl-L-methionine: step 1/1.</text>
</comment>
<comment type="function">
    <text evidence="8">Catalyzes the decarboxylation of S-adenosylmethionine to S-adenosylmethioninamine (dcAdoMet), the propylamine donor required for the synthesis of the polyamines spermine and spermidine from the diamine putrescine.</text>
</comment>
<dbReference type="GO" id="GO:0008295">
    <property type="term" value="P:spermidine biosynthetic process"/>
    <property type="evidence" value="ECO:0007669"/>
    <property type="project" value="UniProtKB-UniRule"/>
</dbReference>
<gene>
    <name evidence="9" type="primary">speD</name>
    <name evidence="8" type="synonym">speH</name>
    <name evidence="9" type="ORF">EYH02_04015</name>
</gene>
<feature type="active site" description="Schiff-base intermediate with substrate; via pyruvic acid" evidence="8">
    <location>
        <position position="70"/>
    </location>
</feature>
<evidence type="ECO:0000256" key="1">
    <source>
        <dbReference type="ARBA" id="ARBA00022793"/>
    </source>
</evidence>
<comment type="similarity">
    <text evidence="8">Belongs to the prokaryotic AdoMetDC family. Type 1 subfamily.</text>
</comment>
<accession>A0A833DUU6</accession>
<evidence type="ECO:0000256" key="5">
    <source>
        <dbReference type="ARBA" id="ARBA00023239"/>
    </source>
</evidence>
<dbReference type="Gene3D" id="3.60.90.10">
    <property type="entry name" value="S-adenosylmethionine decarboxylase"/>
    <property type="match status" value="1"/>
</dbReference>
<dbReference type="EMBL" id="DQTV01000074">
    <property type="protein sequence ID" value="HIP57219.1"/>
    <property type="molecule type" value="Genomic_DNA"/>
</dbReference>
<dbReference type="PANTHER" id="PTHR33866:SF2">
    <property type="entry name" value="S-ADENOSYLMETHIONINE DECARBOXYLASE PROENZYME"/>
    <property type="match status" value="1"/>
</dbReference>
<dbReference type="PANTHER" id="PTHR33866">
    <property type="entry name" value="S-ADENOSYLMETHIONINE DECARBOXYLASE PROENZYME"/>
    <property type="match status" value="1"/>
</dbReference>
<dbReference type="AlphaFoldDB" id="A0A833DUU6"/>
<feature type="site" description="Cleavage (non-hydrolytic); by autolysis" evidence="8">
    <location>
        <begin position="69"/>
        <end position="70"/>
    </location>
</feature>
<keyword evidence="6 8" id="KW-0704">Schiff base</keyword>
<organism evidence="9 10">
    <name type="scientific">Ignisphaera aggregans</name>
    <dbReference type="NCBI Taxonomy" id="334771"/>
    <lineage>
        <taxon>Archaea</taxon>
        <taxon>Thermoproteota</taxon>
        <taxon>Thermoprotei</taxon>
        <taxon>Desulfurococcales</taxon>
        <taxon>Desulfurococcaceae</taxon>
        <taxon>Ignisphaera</taxon>
    </lineage>
</organism>
<comment type="PTM">
    <text evidence="8">Is synthesized initially as an inactive proenzyme. Formation of the active enzyme involves a self-maturation process in which the active site pyruvoyl group is generated from an internal serine residue via an autocatalytic post-translational modification. Two non-identical subunits are generated from the proenzyme in this reaction, and the pyruvate is formed at the N-terminus of the alpha chain, which is derived from the carboxyl end of the proenzyme. The post-translation cleavage follows an unusual pathway, termed non-hydrolytic serinolysis, in which the side chain hydroxyl group of the serine supplies its oxygen atom to form the C-terminus of the beta chain, while the remainder of the serine residue undergoes an oxidative deamination to produce ammonia and the pyruvoyl group blocking the N-terminus of the alpha chain.</text>
</comment>
<evidence type="ECO:0000256" key="6">
    <source>
        <dbReference type="ARBA" id="ARBA00023270"/>
    </source>
</evidence>
<dbReference type="InterPro" id="IPR016067">
    <property type="entry name" value="S-AdoMet_deCO2ase_core"/>
</dbReference>
<feature type="active site" description="Proton acceptor; for processing activity" evidence="8">
    <location>
        <position position="75"/>
    </location>
</feature>
<evidence type="ECO:0000256" key="3">
    <source>
        <dbReference type="ARBA" id="ARBA00023115"/>
    </source>
</evidence>
<dbReference type="GO" id="GO:0005829">
    <property type="term" value="C:cytosol"/>
    <property type="evidence" value="ECO:0007669"/>
    <property type="project" value="TreeGrafter"/>
</dbReference>
<dbReference type="InterPro" id="IPR017716">
    <property type="entry name" value="S-AdoMet_deCOase_pro-enz"/>
</dbReference>
<dbReference type="UniPathway" id="UPA00331">
    <property type="reaction ID" value="UER00451"/>
</dbReference>
<feature type="chain" id="PRO_5033189270" description="S-adenosylmethionine decarboxylase alpha chain" evidence="8">
    <location>
        <begin position="70"/>
        <end position="123"/>
    </location>
</feature>
<reference evidence="9" key="1">
    <citation type="journal article" date="2020" name="ISME J.">
        <title>Gammaproteobacteria mediating utilization of methyl-, sulfur- and petroleum organic compounds in deep ocean hydrothermal plumes.</title>
        <authorList>
            <person name="Zhou Z."/>
            <person name="Liu Y."/>
            <person name="Pan J."/>
            <person name="Cron B.R."/>
            <person name="Toner B.M."/>
            <person name="Anantharaman K."/>
            <person name="Breier J.A."/>
            <person name="Dick G.J."/>
            <person name="Li M."/>
        </authorList>
    </citation>
    <scope>NUCLEOTIDE SEQUENCE</scope>
    <source>
        <strain evidence="9">SZUA-1435</strain>
    </source>
</reference>
<dbReference type="EC" id="4.1.1.50" evidence="8"/>
<dbReference type="HAMAP" id="MF_00464">
    <property type="entry name" value="AdoMetDC_1"/>
    <property type="match status" value="1"/>
</dbReference>